<reference evidence="3 4" key="1">
    <citation type="submission" date="2023-07" db="EMBL/GenBank/DDBJ databases">
        <title>Genomic Encyclopedia of Type Strains, Phase IV (KMG-IV): sequencing the most valuable type-strain genomes for metagenomic binning, comparative biology and taxonomic classification.</title>
        <authorList>
            <person name="Goeker M."/>
        </authorList>
    </citation>
    <scope>NUCLEOTIDE SEQUENCE [LARGE SCALE GENOMIC DNA]</scope>
    <source>
        <strain evidence="3 4">DSM 16980</strain>
    </source>
</reference>
<keyword evidence="1" id="KW-0175">Coiled coil</keyword>
<accession>A0ABT9Y827</accession>
<comment type="caution">
    <text evidence="3">The sequence shown here is derived from an EMBL/GenBank/DDBJ whole genome shotgun (WGS) entry which is preliminary data.</text>
</comment>
<dbReference type="EMBL" id="JAUSUE010000005">
    <property type="protein sequence ID" value="MDQ0203352.1"/>
    <property type="molecule type" value="Genomic_DNA"/>
</dbReference>
<protein>
    <submittedName>
        <fullName evidence="3">Sugar phosphate isomerase/epimerase</fullName>
    </submittedName>
</protein>
<dbReference type="RefSeq" id="WP_307223384.1">
    <property type="nucleotide sequence ID" value="NZ_CP116940.1"/>
</dbReference>
<dbReference type="Pfam" id="PF01261">
    <property type="entry name" value="AP_endonuc_2"/>
    <property type="match status" value="1"/>
</dbReference>
<proteinExistence type="predicted"/>
<feature type="domain" description="Xylose isomerase-like TIM barrel" evidence="2">
    <location>
        <begin position="57"/>
        <end position="260"/>
    </location>
</feature>
<evidence type="ECO:0000256" key="1">
    <source>
        <dbReference type="SAM" id="Coils"/>
    </source>
</evidence>
<evidence type="ECO:0000313" key="4">
    <source>
        <dbReference type="Proteomes" id="UP001239167"/>
    </source>
</evidence>
<dbReference type="InterPro" id="IPR013022">
    <property type="entry name" value="Xyl_isomerase-like_TIM-brl"/>
</dbReference>
<dbReference type="Proteomes" id="UP001239167">
    <property type="component" value="Unassembled WGS sequence"/>
</dbReference>
<name>A0ABT9Y827_9FIRM</name>
<keyword evidence="3" id="KW-0413">Isomerase</keyword>
<keyword evidence="4" id="KW-1185">Reference proteome</keyword>
<gene>
    <name evidence="3" type="ORF">J2S01_001068</name>
</gene>
<evidence type="ECO:0000313" key="3">
    <source>
        <dbReference type="EMBL" id="MDQ0203352.1"/>
    </source>
</evidence>
<organism evidence="3 4">
    <name type="scientific">Pectinatus haikarae</name>
    <dbReference type="NCBI Taxonomy" id="349096"/>
    <lineage>
        <taxon>Bacteria</taxon>
        <taxon>Bacillati</taxon>
        <taxon>Bacillota</taxon>
        <taxon>Negativicutes</taxon>
        <taxon>Selenomonadales</taxon>
        <taxon>Selenomonadaceae</taxon>
        <taxon>Pectinatus</taxon>
    </lineage>
</organism>
<dbReference type="SUPFAM" id="SSF51658">
    <property type="entry name" value="Xylose isomerase-like"/>
    <property type="match status" value="1"/>
</dbReference>
<dbReference type="InterPro" id="IPR036237">
    <property type="entry name" value="Xyl_isomerase-like_sf"/>
</dbReference>
<evidence type="ECO:0000259" key="2">
    <source>
        <dbReference type="Pfam" id="PF01261"/>
    </source>
</evidence>
<feature type="coiled-coil region" evidence="1">
    <location>
        <begin position="111"/>
        <end position="138"/>
    </location>
</feature>
<dbReference type="Gene3D" id="3.20.20.150">
    <property type="entry name" value="Divalent-metal-dependent TIM barrel enzymes"/>
    <property type="match status" value="1"/>
</dbReference>
<sequence length="268" mass="31226">MAIYISTNLYEPQQLQNIFALLKKMSLPIGIELFPEWQSEIFCKMLNMYYDEFKKHPITLHGPYYGTEHSRAEGTEEYARAMVYFKKTFELSRELKARHIVYHHNNCRIDIGQKQELITVSEKNLAKLRREAVKFKAKIVVENAGVLAHKNMLFDQDEFIEMAERVPEKILLDIGHAHANGWNIKYIIERLSDKIIAYHVHNNDGYEDKHDRIFHGTLDFADFINCYKKYTPNADIVVEYGKQCAVDSEGIAEDIDYIKKNITAAASK</sequence>
<dbReference type="GO" id="GO:0016853">
    <property type="term" value="F:isomerase activity"/>
    <property type="evidence" value="ECO:0007669"/>
    <property type="project" value="UniProtKB-KW"/>
</dbReference>